<evidence type="ECO:0000256" key="4">
    <source>
        <dbReference type="SAM" id="MobiDB-lite"/>
    </source>
</evidence>
<dbReference type="OrthoDB" id="191364at2759"/>
<dbReference type="AlphaFoldDB" id="A0A3D8QKT3"/>
<dbReference type="EMBL" id="PDLM01000014">
    <property type="protein sequence ID" value="RDW62347.1"/>
    <property type="molecule type" value="Genomic_DNA"/>
</dbReference>
<dbReference type="Gene3D" id="3.40.50.1820">
    <property type="entry name" value="alpha/beta hydrolase"/>
    <property type="match status" value="1"/>
</dbReference>
<dbReference type="InterPro" id="IPR008220">
    <property type="entry name" value="HAT_MetX-like"/>
</dbReference>
<feature type="domain" description="AB hydrolase-1" evidence="5">
    <location>
        <begin position="59"/>
        <end position="374"/>
    </location>
</feature>
<keyword evidence="7" id="KW-1185">Reference proteome</keyword>
<gene>
    <name evidence="6" type="ORF">BP6252_11780</name>
</gene>
<comment type="similarity">
    <text evidence="1">Belongs to the AB hydrolase superfamily. MetX family.</text>
</comment>
<accession>A0A3D8QKT3</accession>
<dbReference type="PANTHER" id="PTHR32268:SF11">
    <property type="entry name" value="HOMOSERINE O-ACETYLTRANSFERASE"/>
    <property type="match status" value="1"/>
</dbReference>
<feature type="active site" evidence="3">
    <location>
        <position position="381"/>
    </location>
</feature>
<proteinExistence type="inferred from homology"/>
<dbReference type="InterPro" id="IPR000073">
    <property type="entry name" value="AB_hydrolase_1"/>
</dbReference>
<dbReference type="NCBIfam" id="TIGR01392">
    <property type="entry name" value="homoserO_Ac_trn"/>
    <property type="match status" value="1"/>
</dbReference>
<feature type="region of interest" description="Disordered" evidence="4">
    <location>
        <begin position="239"/>
        <end position="266"/>
    </location>
</feature>
<evidence type="ECO:0000313" key="6">
    <source>
        <dbReference type="EMBL" id="RDW62347.1"/>
    </source>
</evidence>
<keyword evidence="2" id="KW-0808">Transferase</keyword>
<evidence type="ECO:0000256" key="3">
    <source>
        <dbReference type="PIRSR" id="PIRSR000443-1"/>
    </source>
</evidence>
<dbReference type="GO" id="GO:0004414">
    <property type="term" value="F:homoserine O-acetyltransferase activity"/>
    <property type="evidence" value="ECO:0007669"/>
    <property type="project" value="TreeGrafter"/>
</dbReference>
<dbReference type="Proteomes" id="UP000256645">
    <property type="component" value="Unassembled WGS sequence"/>
</dbReference>
<dbReference type="NCBIfam" id="NF001209">
    <property type="entry name" value="PRK00175.1"/>
    <property type="match status" value="1"/>
</dbReference>
<name>A0A3D8QKT3_9HELO</name>
<evidence type="ECO:0000259" key="5">
    <source>
        <dbReference type="Pfam" id="PF00561"/>
    </source>
</evidence>
<evidence type="ECO:0000313" key="7">
    <source>
        <dbReference type="Proteomes" id="UP000256645"/>
    </source>
</evidence>
<dbReference type="PANTHER" id="PTHR32268">
    <property type="entry name" value="HOMOSERINE O-ACETYLTRANSFERASE"/>
    <property type="match status" value="1"/>
</dbReference>
<dbReference type="GO" id="GO:0009086">
    <property type="term" value="P:methionine biosynthetic process"/>
    <property type="evidence" value="ECO:0007669"/>
    <property type="project" value="TreeGrafter"/>
</dbReference>
<organism evidence="6 7">
    <name type="scientific">Coleophoma cylindrospora</name>
    <dbReference type="NCBI Taxonomy" id="1849047"/>
    <lineage>
        <taxon>Eukaryota</taxon>
        <taxon>Fungi</taxon>
        <taxon>Dikarya</taxon>
        <taxon>Ascomycota</taxon>
        <taxon>Pezizomycotina</taxon>
        <taxon>Leotiomycetes</taxon>
        <taxon>Helotiales</taxon>
        <taxon>Dermateaceae</taxon>
        <taxon>Coleophoma</taxon>
    </lineage>
</organism>
<evidence type="ECO:0000256" key="2">
    <source>
        <dbReference type="ARBA" id="ARBA00022679"/>
    </source>
</evidence>
<dbReference type="SUPFAM" id="SSF53474">
    <property type="entry name" value="alpha/beta-Hydrolases"/>
    <property type="match status" value="1"/>
</dbReference>
<dbReference type="InterPro" id="IPR029058">
    <property type="entry name" value="AB_hydrolase_fold"/>
</dbReference>
<protein>
    <recommendedName>
        <fullName evidence="5">AB hydrolase-1 domain-containing protein</fullName>
    </recommendedName>
</protein>
<evidence type="ECO:0000256" key="1">
    <source>
        <dbReference type="ARBA" id="ARBA00006886"/>
    </source>
</evidence>
<dbReference type="PIRSF" id="PIRSF000443">
    <property type="entry name" value="Homoser_Ac_trans"/>
    <property type="match status" value="1"/>
</dbReference>
<dbReference type="HAMAP" id="MF_00296">
    <property type="entry name" value="MetX_acyltransf"/>
    <property type="match status" value="1"/>
</dbReference>
<sequence length="434" mass="47432">MVLGPNSQAAASFLYSDFVQGQKFAKIDSFRLESGVLLEDVTVAYKTWGILNEDADNCMVICHALSGSSDISDWWGPLLGPGRAFDTSRYFVFCANVLGSPYGSTSSLSFNPNTGRPYGPDFPQTTIRDDVCIHKLVLDTLGVKSVASVIGGSMGGMATLEWPLCTPKGYVKNIIPIATSADHSSWGIAWAEAQRQCIFADPTFQNGHYVPTPDSQPVAGLAAARMVAMLTYRSSSSFDTRFGRKSASSKNKIPAQRSLLATPPPEANLDSPDEINTVQVLEPPQFSTQSYLRYQGDKFIRRFDANCYIHLTHKMDSHDVTRGRIELEAGDRLALALSTLPLKTLVIGVVSDVLFTPEQQRSLADALPAARLVMLNSLEGHDGFLLAFDILNSIITGHLMDVCSWIYKAPPSDCRQSSVEVKESIFGEVEGQWE</sequence>
<reference evidence="6 7" key="1">
    <citation type="journal article" date="2018" name="IMA Fungus">
        <title>IMA Genome-F 9: Draft genome sequence of Annulohypoxylon stygium, Aspergillus mulundensis, Berkeleyomyces basicola (syn. Thielaviopsis basicola), Ceratocystis smalleyi, two Cercospora beticola strains, Coleophoma cylindrospora, Fusarium fracticaudum, Phialophora cf. hyalina, and Morchella septimelata.</title>
        <authorList>
            <person name="Wingfield B.D."/>
            <person name="Bills G.F."/>
            <person name="Dong Y."/>
            <person name="Huang W."/>
            <person name="Nel W.J."/>
            <person name="Swalarsk-Parry B.S."/>
            <person name="Vaghefi N."/>
            <person name="Wilken P.M."/>
            <person name="An Z."/>
            <person name="de Beer Z.W."/>
            <person name="De Vos L."/>
            <person name="Chen L."/>
            <person name="Duong T.A."/>
            <person name="Gao Y."/>
            <person name="Hammerbacher A."/>
            <person name="Kikkert J.R."/>
            <person name="Li Y."/>
            <person name="Li H."/>
            <person name="Li K."/>
            <person name="Li Q."/>
            <person name="Liu X."/>
            <person name="Ma X."/>
            <person name="Naidoo K."/>
            <person name="Pethybridge S.J."/>
            <person name="Sun J."/>
            <person name="Steenkamp E.T."/>
            <person name="van der Nest M.A."/>
            <person name="van Wyk S."/>
            <person name="Wingfield M.J."/>
            <person name="Xiong C."/>
            <person name="Yue Q."/>
            <person name="Zhang X."/>
        </authorList>
    </citation>
    <scope>NUCLEOTIDE SEQUENCE [LARGE SCALE GENOMIC DNA]</scope>
    <source>
        <strain evidence="6 7">BP6252</strain>
    </source>
</reference>
<dbReference type="Pfam" id="PF00561">
    <property type="entry name" value="Abhydrolase_1"/>
    <property type="match status" value="1"/>
</dbReference>
<dbReference type="STRING" id="1849047.A0A3D8QKT3"/>
<comment type="caution">
    <text evidence="6">The sequence shown here is derived from an EMBL/GenBank/DDBJ whole genome shotgun (WGS) entry which is preliminary data.</text>
</comment>
<feature type="active site" evidence="3">
    <location>
        <position position="352"/>
    </location>
</feature>
<feature type="active site" description="Nucleophile" evidence="3">
    <location>
        <position position="153"/>
    </location>
</feature>
<dbReference type="GO" id="GO:0009092">
    <property type="term" value="P:homoserine metabolic process"/>
    <property type="evidence" value="ECO:0007669"/>
    <property type="project" value="TreeGrafter"/>
</dbReference>